<feature type="domain" description="CoA carboxyltransferase N-terminal" evidence="3">
    <location>
        <begin position="1"/>
        <end position="236"/>
    </location>
</feature>
<evidence type="ECO:0000313" key="6">
    <source>
        <dbReference type="Proteomes" id="UP001597068"/>
    </source>
</evidence>
<reference evidence="6" key="1">
    <citation type="journal article" date="2019" name="Int. J. Syst. Evol. Microbiol.">
        <title>The Global Catalogue of Microorganisms (GCM) 10K type strain sequencing project: providing services to taxonomists for standard genome sequencing and annotation.</title>
        <authorList>
            <consortium name="The Broad Institute Genomics Platform"/>
            <consortium name="The Broad Institute Genome Sequencing Center for Infectious Disease"/>
            <person name="Wu L."/>
            <person name="Ma J."/>
        </authorList>
    </citation>
    <scope>NUCLEOTIDE SEQUENCE [LARGE SCALE GENOMIC DNA]</scope>
    <source>
        <strain evidence="6">CCUG 50873</strain>
    </source>
</reference>
<evidence type="ECO:0000256" key="1">
    <source>
        <dbReference type="ARBA" id="ARBA00006102"/>
    </source>
</evidence>
<comment type="caution">
    <text evidence="5">The sequence shown here is derived from an EMBL/GenBank/DDBJ whole genome shotgun (WGS) entry which is preliminary data.</text>
</comment>
<dbReference type="InterPro" id="IPR011763">
    <property type="entry name" value="COA_CT_C"/>
</dbReference>
<keyword evidence="6" id="KW-1185">Reference proteome</keyword>
<dbReference type="SUPFAM" id="SSF52096">
    <property type="entry name" value="ClpP/crotonase"/>
    <property type="match status" value="2"/>
</dbReference>
<dbReference type="Proteomes" id="UP001597068">
    <property type="component" value="Unassembled WGS sequence"/>
</dbReference>
<dbReference type="Gene3D" id="3.90.226.10">
    <property type="entry name" value="2-enoyl-CoA Hydratase, Chain A, domain 1"/>
    <property type="match status" value="2"/>
</dbReference>
<organism evidence="5 6">
    <name type="scientific">Williamsia deligens</name>
    <dbReference type="NCBI Taxonomy" id="321325"/>
    <lineage>
        <taxon>Bacteria</taxon>
        <taxon>Bacillati</taxon>
        <taxon>Actinomycetota</taxon>
        <taxon>Actinomycetes</taxon>
        <taxon>Mycobacteriales</taxon>
        <taxon>Nocardiaceae</taxon>
        <taxon>Williamsia</taxon>
    </lineage>
</organism>
<dbReference type="EMBL" id="JBHTIL010000001">
    <property type="protein sequence ID" value="MFD0926448.1"/>
    <property type="molecule type" value="Genomic_DNA"/>
</dbReference>
<evidence type="ECO:0000259" key="3">
    <source>
        <dbReference type="PROSITE" id="PS50980"/>
    </source>
</evidence>
<protein>
    <submittedName>
        <fullName evidence="5">Carboxyl transferase domain-containing protein</fullName>
    </submittedName>
</protein>
<dbReference type="PROSITE" id="PS50989">
    <property type="entry name" value="COA_CT_CTER"/>
    <property type="match status" value="1"/>
</dbReference>
<dbReference type="PANTHER" id="PTHR42995">
    <property type="entry name" value="ACETYL-COENZYME A CARBOXYLASE CARBOXYL TRANSFERASE SUBUNIT BETA, CHLOROPLASTIC"/>
    <property type="match status" value="1"/>
</dbReference>
<dbReference type="GO" id="GO:0016740">
    <property type="term" value="F:transferase activity"/>
    <property type="evidence" value="ECO:0007669"/>
    <property type="project" value="UniProtKB-KW"/>
</dbReference>
<dbReference type="InterPro" id="IPR029045">
    <property type="entry name" value="ClpP/crotonase-like_dom_sf"/>
</dbReference>
<dbReference type="PANTHER" id="PTHR42995:SF5">
    <property type="entry name" value="ACETYL-COENZYME A CARBOXYLASE CARBOXYL TRANSFERASE SUBUNIT BETA, CHLOROPLASTIC"/>
    <property type="match status" value="1"/>
</dbReference>
<proteinExistence type="inferred from homology"/>
<name>A0ABW3G8G1_9NOCA</name>
<feature type="domain" description="CoA carboxyltransferase C-terminal" evidence="4">
    <location>
        <begin position="227"/>
        <end position="472"/>
    </location>
</feature>
<dbReference type="InterPro" id="IPR034733">
    <property type="entry name" value="AcCoA_carboxyl_beta"/>
</dbReference>
<dbReference type="PRINTS" id="PR01070">
    <property type="entry name" value="ACCCTRFRASEB"/>
</dbReference>
<comment type="similarity">
    <text evidence="1">Belongs to the AccD/PCCB family.</text>
</comment>
<evidence type="ECO:0000313" key="5">
    <source>
        <dbReference type="EMBL" id="MFD0926448.1"/>
    </source>
</evidence>
<evidence type="ECO:0000259" key="4">
    <source>
        <dbReference type="PROSITE" id="PS50989"/>
    </source>
</evidence>
<dbReference type="Pfam" id="PF01039">
    <property type="entry name" value="Carboxyl_trans"/>
    <property type="match status" value="1"/>
</dbReference>
<dbReference type="InterPro" id="IPR011762">
    <property type="entry name" value="COA_CT_N"/>
</dbReference>
<sequence>MNRRTAREVIDALADEGSVESWDTPIVDLPPEQSYADELRRARETTGVDESVLTACVRIRGHRVAVVVSEFGFLAGSIGRDAGARMAAAIRRATAERLPVVALPASGGTRMQEGTPAFLQMVPVTAAVVAHKAAHLPYLVHLRHPTTGGVFASWASLGHVTLAEPNALVGFLGPRVYEGLYGEAFPDGVQRAENLRAHGLADLVLDVDGLATVVDAVLRIVGARPAAVDALAAPASVPLQSGSAWDVVTASRRGDRPGVREVLSRIASDVVDLSGTGEGESDHGLLVALVRLDDTGVVIVGQDRRLQRPGSRLGPAALRVARRGMQIAADLRLPLVTVVDTPGADLSVEAEEGGLAGEIARCLADLISLPVPTVSMLLGEGAGGAALALLPADRVIAASGAWLAPLPPEGASLIVFRDTDHADVLAERQGIRAHALAARGIVDHVVDEGDPARDPAGFARAIGAAITGAVAAVSSVPVADLVATRGDRLPP</sequence>
<dbReference type="PROSITE" id="PS50980">
    <property type="entry name" value="COA_CT_NTER"/>
    <property type="match status" value="1"/>
</dbReference>
<dbReference type="InterPro" id="IPR000438">
    <property type="entry name" value="Acetyl_CoA_COase_Trfase_b_su"/>
</dbReference>
<accession>A0ABW3G8G1</accession>
<evidence type="ECO:0000256" key="2">
    <source>
        <dbReference type="ARBA" id="ARBA00022679"/>
    </source>
</evidence>
<dbReference type="RefSeq" id="WP_253645678.1">
    <property type="nucleotide sequence ID" value="NZ_BAAAMO010000002.1"/>
</dbReference>
<keyword evidence="2 5" id="KW-0808">Transferase</keyword>
<gene>
    <name evidence="5" type="ORF">ACFQ04_11960</name>
</gene>